<dbReference type="KEGG" id="als:DJ013_21425"/>
<reference evidence="1 2" key="1">
    <citation type="submission" date="2018-05" db="EMBL/GenBank/DDBJ databases">
        <title>Complete genome sequence of Arcticibacterium luteifluviistationis SM1504T, a cytophagaceae bacterium isolated from Arctic surface seawater.</title>
        <authorList>
            <person name="Li Y."/>
            <person name="Qin Q.-L."/>
        </authorList>
    </citation>
    <scope>NUCLEOTIDE SEQUENCE [LARGE SCALE GENOMIC DNA]</scope>
    <source>
        <strain evidence="1 2">SM1504</strain>
    </source>
</reference>
<keyword evidence="2" id="KW-1185">Reference proteome</keyword>
<dbReference type="PANTHER" id="PTHR13061:SF29">
    <property type="entry name" value="GAMMA CARBONIC ANHYDRASE-LIKE 1, MITOCHONDRIAL-RELATED"/>
    <property type="match status" value="1"/>
</dbReference>
<proteinExistence type="predicted"/>
<name>A0A2Z4GH76_9BACT</name>
<dbReference type="InterPro" id="IPR011004">
    <property type="entry name" value="Trimer_LpxA-like_sf"/>
</dbReference>
<dbReference type="InterPro" id="IPR001451">
    <property type="entry name" value="Hexapep"/>
</dbReference>
<dbReference type="EMBL" id="CP029480">
    <property type="protein sequence ID" value="AWW00607.1"/>
    <property type="molecule type" value="Genomic_DNA"/>
</dbReference>
<dbReference type="SUPFAM" id="SSF51161">
    <property type="entry name" value="Trimeric LpxA-like enzymes"/>
    <property type="match status" value="1"/>
</dbReference>
<dbReference type="AlphaFoldDB" id="A0A2Z4GH76"/>
<dbReference type="InterPro" id="IPR050484">
    <property type="entry name" value="Transf_Hexapept/Carb_Anhydrase"/>
</dbReference>
<dbReference type="OrthoDB" id="9803036at2"/>
<dbReference type="PANTHER" id="PTHR13061">
    <property type="entry name" value="DYNACTIN SUBUNIT P25"/>
    <property type="match status" value="1"/>
</dbReference>
<dbReference type="RefSeq" id="WP_111373973.1">
    <property type="nucleotide sequence ID" value="NZ_CP029480.1"/>
</dbReference>
<dbReference type="Proteomes" id="UP000249873">
    <property type="component" value="Chromosome"/>
</dbReference>
<gene>
    <name evidence="1" type="ORF">DJ013_21425</name>
</gene>
<accession>A0A2Z4GH76</accession>
<sequence length="173" mass="18505">MATILPVKGISPSIPASTWLAPNATIVGDTEMGEDCTVWFNAVLRGDVNSIRIGNRVNIQDGVVIHCTYEKTKTIIGDNVSIGHNAILHGCVVEEEVLIGMGAIVMDGAVVEKNAIIGAGAVVTSNTRVPSGQIWVGNPAKYLKDVSEKASEVFMRTADNYLTYASWFGKEIK</sequence>
<dbReference type="CDD" id="cd04645">
    <property type="entry name" value="LbH_gamma_CA_like"/>
    <property type="match status" value="1"/>
</dbReference>
<dbReference type="Pfam" id="PF00132">
    <property type="entry name" value="Hexapep"/>
    <property type="match status" value="1"/>
</dbReference>
<organism evidence="1 2">
    <name type="scientific">Arcticibacterium luteifluviistationis</name>
    <dbReference type="NCBI Taxonomy" id="1784714"/>
    <lineage>
        <taxon>Bacteria</taxon>
        <taxon>Pseudomonadati</taxon>
        <taxon>Bacteroidota</taxon>
        <taxon>Cytophagia</taxon>
        <taxon>Cytophagales</taxon>
        <taxon>Leadbetterellaceae</taxon>
        <taxon>Arcticibacterium</taxon>
    </lineage>
</organism>
<evidence type="ECO:0000313" key="1">
    <source>
        <dbReference type="EMBL" id="AWW00607.1"/>
    </source>
</evidence>
<dbReference type="InterPro" id="IPR047324">
    <property type="entry name" value="LbH_gamma_CA-like"/>
</dbReference>
<protein>
    <submittedName>
        <fullName evidence="1">Gamma carbonic anhydrase family protein</fullName>
    </submittedName>
</protein>
<dbReference type="Gene3D" id="2.160.10.10">
    <property type="entry name" value="Hexapeptide repeat proteins"/>
    <property type="match status" value="1"/>
</dbReference>
<evidence type="ECO:0000313" key="2">
    <source>
        <dbReference type="Proteomes" id="UP000249873"/>
    </source>
</evidence>